<evidence type="ECO:0000259" key="2">
    <source>
        <dbReference type="PROSITE" id="PS50937"/>
    </source>
</evidence>
<reference evidence="3 4" key="1">
    <citation type="submission" date="2020-08" db="EMBL/GenBank/DDBJ databases">
        <title>A Genomic Blueprint of the Chicken Gut Microbiome.</title>
        <authorList>
            <person name="Gilroy R."/>
            <person name="Ravi A."/>
            <person name="Getino M."/>
            <person name="Pursley I."/>
            <person name="Horton D.L."/>
            <person name="Alikhan N.-F."/>
            <person name="Baker D."/>
            <person name="Gharbi K."/>
            <person name="Hall N."/>
            <person name="Watson M."/>
            <person name="Adriaenssens E.M."/>
            <person name="Foster-Nyarko E."/>
            <person name="Jarju S."/>
            <person name="Secka A."/>
            <person name="Antonio M."/>
            <person name="Oren A."/>
            <person name="Chaudhuri R."/>
            <person name="La Ragione R.M."/>
            <person name="Hildebrand F."/>
            <person name="Pallen M.J."/>
        </authorList>
    </citation>
    <scope>NUCLEOTIDE SEQUENCE [LARGE SCALE GENOMIC DNA]</scope>
    <source>
        <strain evidence="3 4">Sa1YVA6</strain>
    </source>
</reference>
<accession>A0ABR8XRG6</accession>
<dbReference type="PROSITE" id="PS00552">
    <property type="entry name" value="HTH_MERR_1"/>
    <property type="match status" value="1"/>
</dbReference>
<dbReference type="InterPro" id="IPR009061">
    <property type="entry name" value="DNA-bd_dom_put_sf"/>
</dbReference>
<dbReference type="PROSITE" id="PS50937">
    <property type="entry name" value="HTH_MERR_2"/>
    <property type="match status" value="1"/>
</dbReference>
<gene>
    <name evidence="3" type="ORF">H9632_15805</name>
</gene>
<name>A0ABR8XRG6_9BACL</name>
<dbReference type="InterPro" id="IPR000551">
    <property type="entry name" value="MerR-type_HTH_dom"/>
</dbReference>
<dbReference type="Pfam" id="PF13411">
    <property type="entry name" value="MerR_1"/>
    <property type="match status" value="1"/>
</dbReference>
<dbReference type="RefSeq" id="WP_191705032.1">
    <property type="nucleotide sequence ID" value="NZ_JACSPW010000018.1"/>
</dbReference>
<evidence type="ECO:0000313" key="4">
    <source>
        <dbReference type="Proteomes" id="UP000600565"/>
    </source>
</evidence>
<comment type="caution">
    <text evidence="3">The sequence shown here is derived from an EMBL/GenBank/DDBJ whole genome shotgun (WGS) entry which is preliminary data.</text>
</comment>
<keyword evidence="1" id="KW-0238">DNA-binding</keyword>
<dbReference type="Gene3D" id="1.10.1660.10">
    <property type="match status" value="1"/>
</dbReference>
<evidence type="ECO:0000256" key="1">
    <source>
        <dbReference type="ARBA" id="ARBA00023125"/>
    </source>
</evidence>
<protein>
    <submittedName>
        <fullName evidence="3">MerR family transcriptional regulator</fullName>
    </submittedName>
</protein>
<dbReference type="PANTHER" id="PTHR30204:SF96">
    <property type="entry name" value="CHROMOSOME-ANCHORING PROTEIN RACA"/>
    <property type="match status" value="1"/>
</dbReference>
<feature type="domain" description="HTH merR-type" evidence="2">
    <location>
        <begin position="5"/>
        <end position="75"/>
    </location>
</feature>
<dbReference type="SUPFAM" id="SSF46955">
    <property type="entry name" value="Putative DNA-binding domain"/>
    <property type="match status" value="1"/>
</dbReference>
<dbReference type="InterPro" id="IPR011256">
    <property type="entry name" value="Reg_factor_effector_dom_sf"/>
</dbReference>
<sequence length="277" mass="32885">MEEKLYSIGEVSKLANISIQTLRYYDQIGLFKPSHVDPKTNYRYYKDAQLYYLDIIKSLKYIGVSLEEIKAAQAFTPAELLSFLQQQEHVIEKQINRMYEIKQSLYKTKKQMEEQLAIDMLDTVYFKNEETNRILSIHTNELTPYYIPNTYYSLLIKTLEVENSLLSNRYGCIYPYQPYNSLDELHYSHIFTPLITDRYITHLTADMEVKTIPAGRYVCIAFIFEQDTYLVHYQKLYHYIEENALNVVPIVYEIFMPINYSPNKADEFIVELKVKIK</sequence>
<dbReference type="InterPro" id="IPR029442">
    <property type="entry name" value="GyrI-like"/>
</dbReference>
<dbReference type="CDD" id="cd01107">
    <property type="entry name" value="HTH_BmrR"/>
    <property type="match status" value="1"/>
</dbReference>
<dbReference type="EMBL" id="JACSPW010000018">
    <property type="protein sequence ID" value="MBD8034534.1"/>
    <property type="molecule type" value="Genomic_DNA"/>
</dbReference>
<keyword evidence="4" id="KW-1185">Reference proteome</keyword>
<dbReference type="Gene3D" id="3.20.80.10">
    <property type="entry name" value="Regulatory factor, effector binding domain"/>
    <property type="match status" value="1"/>
</dbReference>
<dbReference type="Pfam" id="PF06445">
    <property type="entry name" value="GyrI-like"/>
    <property type="match status" value="1"/>
</dbReference>
<dbReference type="InterPro" id="IPR047057">
    <property type="entry name" value="MerR_fam"/>
</dbReference>
<dbReference type="SUPFAM" id="SSF55136">
    <property type="entry name" value="Probable bacterial effector-binding domain"/>
    <property type="match status" value="1"/>
</dbReference>
<dbReference type="Proteomes" id="UP000600565">
    <property type="component" value="Unassembled WGS sequence"/>
</dbReference>
<dbReference type="SMART" id="SM00422">
    <property type="entry name" value="HTH_MERR"/>
    <property type="match status" value="1"/>
</dbReference>
<evidence type="ECO:0000313" key="3">
    <source>
        <dbReference type="EMBL" id="MBD8034534.1"/>
    </source>
</evidence>
<dbReference type="PANTHER" id="PTHR30204">
    <property type="entry name" value="REDOX-CYCLING DRUG-SENSING TRANSCRIPTIONAL ACTIVATOR SOXR"/>
    <property type="match status" value="1"/>
</dbReference>
<organism evidence="3 4">
    <name type="scientific">Solibacillus merdavium</name>
    <dbReference type="NCBI Taxonomy" id="2762218"/>
    <lineage>
        <taxon>Bacteria</taxon>
        <taxon>Bacillati</taxon>
        <taxon>Bacillota</taxon>
        <taxon>Bacilli</taxon>
        <taxon>Bacillales</taxon>
        <taxon>Caryophanaceae</taxon>
        <taxon>Solibacillus</taxon>
    </lineage>
</organism>
<proteinExistence type="predicted"/>